<feature type="domain" description="EGF-like" evidence="16">
    <location>
        <begin position="1251"/>
        <end position="1296"/>
    </location>
</feature>
<dbReference type="Gene3D" id="2.10.25.10">
    <property type="entry name" value="Laminin"/>
    <property type="match status" value="5"/>
</dbReference>
<dbReference type="EMBL" id="OC003060">
    <property type="protein sequence ID" value="CAD7262752.1"/>
    <property type="molecule type" value="Genomic_DNA"/>
</dbReference>
<feature type="disulfide bond" evidence="13">
    <location>
        <begin position="783"/>
        <end position="795"/>
    </location>
</feature>
<dbReference type="SUPFAM" id="SSF63825">
    <property type="entry name" value="YWTD domain"/>
    <property type="match status" value="2"/>
</dbReference>
<dbReference type="GO" id="GO:0005886">
    <property type="term" value="C:plasma membrane"/>
    <property type="evidence" value="ECO:0007669"/>
    <property type="project" value="TreeGrafter"/>
</dbReference>
<evidence type="ECO:0000256" key="9">
    <source>
        <dbReference type="ARBA" id="ARBA00023157"/>
    </source>
</evidence>
<dbReference type="Pfam" id="PF14670">
    <property type="entry name" value="FXa_inhibition"/>
    <property type="match status" value="1"/>
</dbReference>
<dbReference type="PROSITE" id="PS01186">
    <property type="entry name" value="EGF_2"/>
    <property type="match status" value="2"/>
</dbReference>
<dbReference type="InterPro" id="IPR036055">
    <property type="entry name" value="LDL_receptor-like_sf"/>
</dbReference>
<keyword evidence="9 12" id="KW-1015">Disulfide bond</keyword>
<keyword evidence="10" id="KW-0675">Receptor</keyword>
<evidence type="ECO:0000256" key="15">
    <source>
        <dbReference type="SAM" id="Phobius"/>
    </source>
</evidence>
<dbReference type="InterPro" id="IPR051221">
    <property type="entry name" value="LDLR-related"/>
</dbReference>
<feature type="disulfide bond" evidence="12">
    <location>
        <begin position="1366"/>
        <end position="1375"/>
    </location>
</feature>
<reference evidence="17" key="1">
    <citation type="submission" date="2020-11" db="EMBL/GenBank/DDBJ databases">
        <authorList>
            <person name="Tran Van P."/>
        </authorList>
    </citation>
    <scope>NUCLEOTIDE SEQUENCE</scope>
</reference>
<evidence type="ECO:0000256" key="11">
    <source>
        <dbReference type="ARBA" id="ARBA00023180"/>
    </source>
</evidence>
<proteinExistence type="predicted"/>
<keyword evidence="11" id="KW-0325">Glycoprotein</keyword>
<dbReference type="SMART" id="SM00135">
    <property type="entry name" value="LY"/>
    <property type="match status" value="8"/>
</dbReference>
<dbReference type="FunFam" id="2.120.10.30:FF:000241">
    <property type="entry name" value="Low-density lipoprotein receptor-related protein 6"/>
    <property type="match status" value="2"/>
</dbReference>
<feature type="repeat" description="LDL-receptor class B" evidence="14">
    <location>
        <begin position="1058"/>
        <end position="1101"/>
    </location>
</feature>
<feature type="domain" description="EGF-like" evidence="16">
    <location>
        <begin position="1342"/>
        <end position="1376"/>
    </location>
</feature>
<dbReference type="PROSITE" id="PS00022">
    <property type="entry name" value="EGF_1"/>
    <property type="match status" value="4"/>
</dbReference>
<feature type="disulfide bond" evidence="13">
    <location>
        <begin position="621"/>
        <end position="639"/>
    </location>
</feature>
<feature type="disulfide bond" evidence="12">
    <location>
        <begin position="1157"/>
        <end position="1174"/>
    </location>
</feature>
<dbReference type="PANTHER" id="PTHR22722:SF14">
    <property type="entry name" value="MEGALIN, ISOFORM A"/>
    <property type="match status" value="1"/>
</dbReference>
<feature type="disulfide bond" evidence="12">
    <location>
        <begin position="1523"/>
        <end position="1532"/>
    </location>
</feature>
<dbReference type="SMART" id="SM00181">
    <property type="entry name" value="EGF"/>
    <property type="match status" value="9"/>
</dbReference>
<evidence type="ECO:0000256" key="2">
    <source>
        <dbReference type="ARBA" id="ARBA00022536"/>
    </source>
</evidence>
<keyword evidence="5" id="KW-0732">Signal</keyword>
<dbReference type="PROSITE" id="PS50026">
    <property type="entry name" value="EGF_3"/>
    <property type="match status" value="6"/>
</dbReference>
<sequence length="1731" mass="191304">MLLNLTQHLWAHPLIIASLGVEPKLIISNRYYIRELSLSGHSTLLAHSLTNAVALDYDWEEKCIYWSDVTSLGSSVKRLCTKTPGNNTYEVLHSATLQNPDGLAVDWVGRNLYWCDKGLDTIEVSKLDGRYRKVLIKTGLEEPRAITLDPRQGYMYWTDWGDKPYIGKAGLDGSGQRMIVNDSLGWPNALTISYETNELFWGDAREDHITVSDLEGGHRKIVLSRGALPIPGTNSLATFSNLTSRMSLLTPGLHSVGSVDHQKLCLSRMLQQHLFLSAKDPNIQLHHIFALTVFEDYVYWTDWEKKSVERCNKYNGTDCKTLTTTVHRPMDIHIFHPYHQRPVKPNPCDNNGGCSTLCLLTPGGGHTCACPENFLLGEDGRGCDANCTAAHFVCGSTYKCIPFWWKCDTQDDCGDGSDEPKACRKFECMPGQFQCANNQCIHPSQLCNGESECGDGSDEKDCNMYVCLNTQFKCKGNETSSDRCISVSKRCDGYTDCFYGEDELDCPPKICPANQCQLRVEVASCCLTTGATLAAVYRPRGNATGTKTAPWERMNPTLATVRTITHASLPTSVAPITGRITDSGLCIPGRWHCDYENDCGDNSDEGEMCTPRNCSESEFRCSNGHCIRGLHQCDGEYNCDDHSDELNCNTTCGSNEFQSSGSVGSTSLSSVLSRSECKCGKHQSKFCLVSQRVQVWEASRVEVWEAPVSLSSVLSRSEWKCDTGKYRGCFYRHRQVPGLFLQTQASTGVVSTDTGKLGGCFYRHRQVLGLFLQTQASQMKDHCSHNQFRCNNGYCINATLRCDSFNDCGDNSDEEGCVTSPCMFGDCSQICVEKKGGNFSCQCAPGFTMLGGWSKNKSCTAVGKPAHLMVAGDAELRVLNPYKAGENSPNQLLNKQPTPPGYKVESIDMLWDLREPVVFWSDRQNKRIQRSRLSEFDTTAARRRTQREDSMRTVLSGLEDPRGLAVDWVGKRLYWVDAGMDVVMVATLDGQMKSTLVADHLDQPHDIVVDPQSRLMFWSDWGLNPRIEVSSMDGSNRRPLVDTMVPWPTGLAIDYPAQRLYWTDPKSHTIESVDLNGRDRIIVKRFPAEEKPYKVEVFEDSLYVSTLQTNNILKLNKFGVGNITYLVQGLNRASDILIVQENKQHKDLDNPCLESPCHDTALCLLAPGTVGRTCLCPDGLVKTLSNNTTSQVCSATSSYLTLLSLDREVVCKEGGTKFKTCELNCNLGTCHISTEGPICICPSLYDGDRCQHYRCSHYCQNKGMCYADQLSPRTSESSAPPIKCNCPPNWTGERCETPVRLCEGHCLNNGTCFMPRPTIAQCHCLPGFTGLLERWYETGRCENCVSLLCRNGGICSKSSNVERCVCPAGYHGTRCEKSDCTCKPGPKKLSCSCLPRYTGRRCETDLCNCTCDGSDTGCKCLSASDCEDNSVRKCHPAFCSNGGTCSVVRGEPTCRPRLETVVDDDDDDDSSYRGCLVARCPPVWGGALCDVLLGRNNSCDHLGYCLNGGVCLQGPSDSLVCQCAEGWTGVRCEDKASCAHFCFNGGTCQESPDPNFKPSCICPTQYVGLRCQTPVLGLPVAHEASNSSVVMGVVVAVVILLLLLAGLGLAYVVVRRRRSGKPFMHVRMQENVEISNPMYLREELDEEDTDTLDQSFSLDADKVRILTRCDKEWSSISPSSGNFANPVYDSMYNSGTSGGTLTVNEEKKGLLRDSFVGTEHPLAADSHENLS</sequence>
<dbReference type="SUPFAM" id="SSF57424">
    <property type="entry name" value="LDL receptor-like module"/>
    <property type="match status" value="6"/>
</dbReference>
<feature type="domain" description="EGF-like" evidence="16">
    <location>
        <begin position="1534"/>
        <end position="1572"/>
    </location>
</feature>
<comment type="caution">
    <text evidence="12">Lacks conserved residue(s) required for the propagation of feature annotation.</text>
</comment>
<feature type="disulfide bond" evidence="13">
    <location>
        <begin position="790"/>
        <end position="808"/>
    </location>
</feature>
<comment type="subcellular location">
    <subcellularLocation>
        <location evidence="1">Membrane</location>
        <topology evidence="1">Single-pass membrane protein</topology>
    </subcellularLocation>
</comment>
<protein>
    <recommendedName>
        <fullName evidence="16">EGF-like domain-containing protein</fullName>
    </recommendedName>
</protein>
<dbReference type="Pfam" id="PF00008">
    <property type="entry name" value="EGF"/>
    <property type="match status" value="1"/>
</dbReference>
<feature type="domain" description="EGF-like" evidence="16">
    <location>
        <begin position="1148"/>
        <end position="1186"/>
    </location>
</feature>
<dbReference type="InterPro" id="IPR000033">
    <property type="entry name" value="LDLR_classB_rpt"/>
</dbReference>
<dbReference type="InterPro" id="IPR023415">
    <property type="entry name" value="LDLR_class-A_CS"/>
</dbReference>
<keyword evidence="2 12" id="KW-0245">EGF-like domain</keyword>
<evidence type="ECO:0000259" key="16">
    <source>
        <dbReference type="PROSITE" id="PS50026"/>
    </source>
</evidence>
<feature type="transmembrane region" description="Helical" evidence="15">
    <location>
        <begin position="1589"/>
        <end position="1614"/>
    </location>
</feature>
<dbReference type="SUPFAM" id="SSF57196">
    <property type="entry name" value="EGF/Laminin"/>
    <property type="match status" value="5"/>
</dbReference>
<keyword evidence="8 15" id="KW-0472">Membrane</keyword>
<evidence type="ECO:0000256" key="13">
    <source>
        <dbReference type="PROSITE-ProRule" id="PRU00124"/>
    </source>
</evidence>
<evidence type="ECO:0000256" key="12">
    <source>
        <dbReference type="PROSITE-ProRule" id="PRU00076"/>
    </source>
</evidence>
<feature type="disulfide bond" evidence="13">
    <location>
        <begin position="633"/>
        <end position="648"/>
    </location>
</feature>
<dbReference type="SMART" id="SM00192">
    <property type="entry name" value="LDLa"/>
    <property type="match status" value="6"/>
</dbReference>
<accession>A0A7R9AYF9</accession>
<gene>
    <name evidence="17" type="ORF">TSIB3V08_LOCUS6849</name>
</gene>
<dbReference type="InterPro" id="IPR002172">
    <property type="entry name" value="LDrepeatLR_classA_rpt"/>
</dbReference>
<dbReference type="FunFam" id="4.10.400.10:FF:000007">
    <property type="entry name" value="Low density lipoprotein receptor-related protein 1"/>
    <property type="match status" value="1"/>
</dbReference>
<evidence type="ECO:0000256" key="8">
    <source>
        <dbReference type="ARBA" id="ARBA00023136"/>
    </source>
</evidence>
<feature type="disulfide bond" evidence="13">
    <location>
        <begin position="447"/>
        <end position="462"/>
    </location>
</feature>
<evidence type="ECO:0000256" key="1">
    <source>
        <dbReference type="ARBA" id="ARBA00004167"/>
    </source>
</evidence>
<feature type="repeat" description="LDL-receptor class B" evidence="14">
    <location>
        <begin position="971"/>
        <end position="1013"/>
    </location>
</feature>
<evidence type="ECO:0000256" key="3">
    <source>
        <dbReference type="ARBA" id="ARBA00022583"/>
    </source>
</evidence>
<dbReference type="InterPro" id="IPR011042">
    <property type="entry name" value="6-blade_b-propeller_TolB-like"/>
</dbReference>
<feature type="disulfide bond" evidence="12">
    <location>
        <begin position="1255"/>
        <end position="1265"/>
    </location>
</feature>
<keyword evidence="7 15" id="KW-1133">Transmembrane helix</keyword>
<feature type="disulfide bond" evidence="13">
    <location>
        <begin position="428"/>
        <end position="440"/>
    </location>
</feature>
<dbReference type="Gene3D" id="2.120.10.30">
    <property type="entry name" value="TolB, C-terminal domain"/>
    <property type="match status" value="3"/>
</dbReference>
<feature type="domain" description="EGF-like" evidence="16">
    <location>
        <begin position="1495"/>
        <end position="1533"/>
    </location>
</feature>
<evidence type="ECO:0000256" key="5">
    <source>
        <dbReference type="ARBA" id="ARBA00022729"/>
    </source>
</evidence>
<dbReference type="CDD" id="cd00054">
    <property type="entry name" value="EGF_CA"/>
    <property type="match status" value="1"/>
</dbReference>
<evidence type="ECO:0000256" key="14">
    <source>
        <dbReference type="PROSITE-ProRule" id="PRU00461"/>
    </source>
</evidence>
<feature type="disulfide bond" evidence="12">
    <location>
        <begin position="1302"/>
        <end position="1312"/>
    </location>
</feature>
<dbReference type="GO" id="GO:0043235">
    <property type="term" value="C:receptor complex"/>
    <property type="evidence" value="ECO:0007669"/>
    <property type="project" value="TreeGrafter"/>
</dbReference>
<evidence type="ECO:0000256" key="6">
    <source>
        <dbReference type="ARBA" id="ARBA00022737"/>
    </source>
</evidence>
<dbReference type="PROSITE" id="PS01209">
    <property type="entry name" value="LDLRA_1"/>
    <property type="match status" value="4"/>
</dbReference>
<evidence type="ECO:0000313" key="17">
    <source>
        <dbReference type="EMBL" id="CAD7262752.1"/>
    </source>
</evidence>
<keyword evidence="3" id="KW-0254">Endocytosis</keyword>
<dbReference type="PROSITE" id="PS51120">
    <property type="entry name" value="LDLRB"/>
    <property type="match status" value="5"/>
</dbReference>
<keyword evidence="4 15" id="KW-0812">Transmembrane</keyword>
<dbReference type="Pfam" id="PF00057">
    <property type="entry name" value="Ldl_recept_a"/>
    <property type="match status" value="6"/>
</dbReference>
<dbReference type="FunFam" id="4.10.400.10:FF:000065">
    <property type="entry name" value="Transmembrane protease serine 7"/>
    <property type="match status" value="1"/>
</dbReference>
<dbReference type="GO" id="GO:0006897">
    <property type="term" value="P:endocytosis"/>
    <property type="evidence" value="ECO:0007669"/>
    <property type="project" value="UniProtKB-KW"/>
</dbReference>
<feature type="repeat" description="LDL-receptor class B" evidence="14">
    <location>
        <begin position="110"/>
        <end position="152"/>
    </location>
</feature>
<feature type="disulfide bond" evidence="12">
    <location>
        <begin position="1538"/>
        <end position="1548"/>
    </location>
</feature>
<feature type="domain" description="EGF-like" evidence="16">
    <location>
        <begin position="1298"/>
        <end position="1334"/>
    </location>
</feature>
<dbReference type="PRINTS" id="PR00261">
    <property type="entry name" value="LDLRECEPTOR"/>
</dbReference>
<feature type="disulfide bond" evidence="12">
    <location>
        <begin position="1286"/>
        <end position="1295"/>
    </location>
</feature>
<feature type="disulfide bond" evidence="13">
    <location>
        <begin position="435"/>
        <end position="453"/>
    </location>
</feature>
<feature type="repeat" description="LDL-receptor class B" evidence="14">
    <location>
        <begin position="153"/>
        <end position="196"/>
    </location>
</feature>
<dbReference type="PROSITE" id="PS50068">
    <property type="entry name" value="LDLRA_2"/>
    <property type="match status" value="6"/>
</dbReference>
<evidence type="ECO:0000256" key="7">
    <source>
        <dbReference type="ARBA" id="ARBA00022989"/>
    </source>
</evidence>
<feature type="disulfide bond" evidence="13">
    <location>
        <begin position="614"/>
        <end position="626"/>
    </location>
</feature>
<feature type="disulfide bond" evidence="13">
    <location>
        <begin position="802"/>
        <end position="817"/>
    </location>
</feature>
<dbReference type="PANTHER" id="PTHR22722">
    <property type="entry name" value="LOW-DENSITY LIPOPROTEIN RECEPTOR-RELATED PROTEIN 2-RELATED"/>
    <property type="match status" value="1"/>
</dbReference>
<dbReference type="Pfam" id="PF00058">
    <property type="entry name" value="Ldl_recept_b"/>
    <property type="match status" value="4"/>
</dbReference>
<keyword evidence="6" id="KW-0677">Repeat</keyword>
<feature type="disulfide bond" evidence="13">
    <location>
        <begin position="491"/>
        <end position="506"/>
    </location>
</feature>
<dbReference type="Gene3D" id="4.10.400.10">
    <property type="entry name" value="Low-density Lipoprotein Receptor"/>
    <property type="match status" value="6"/>
</dbReference>
<dbReference type="InterPro" id="IPR000742">
    <property type="entry name" value="EGF"/>
</dbReference>
<organism evidence="17">
    <name type="scientific">Timema shepardi</name>
    <name type="common">Walking stick</name>
    <dbReference type="NCBI Taxonomy" id="629360"/>
    <lineage>
        <taxon>Eukaryota</taxon>
        <taxon>Metazoa</taxon>
        <taxon>Ecdysozoa</taxon>
        <taxon>Arthropoda</taxon>
        <taxon>Hexapoda</taxon>
        <taxon>Insecta</taxon>
        <taxon>Pterygota</taxon>
        <taxon>Neoptera</taxon>
        <taxon>Polyneoptera</taxon>
        <taxon>Phasmatodea</taxon>
        <taxon>Timematodea</taxon>
        <taxon>Timematoidea</taxon>
        <taxon>Timematidae</taxon>
        <taxon>Timema</taxon>
    </lineage>
</organism>
<feature type="repeat" description="LDL-receptor class B" evidence="14">
    <location>
        <begin position="1014"/>
        <end position="1057"/>
    </location>
</feature>
<name>A0A7R9AYF9_TIMSH</name>
<dbReference type="CDD" id="cd00112">
    <property type="entry name" value="LDLa"/>
    <property type="match status" value="6"/>
</dbReference>
<evidence type="ECO:0000256" key="10">
    <source>
        <dbReference type="ARBA" id="ARBA00023170"/>
    </source>
</evidence>
<evidence type="ECO:0000256" key="4">
    <source>
        <dbReference type="ARBA" id="ARBA00022692"/>
    </source>
</evidence>
<feature type="disulfide bond" evidence="12">
    <location>
        <begin position="1562"/>
        <end position="1571"/>
    </location>
</feature>